<comment type="similarity">
    <text evidence="1">Belongs to the enoyl-CoA hydratase/isomerase family.</text>
</comment>
<dbReference type="AlphaFoldDB" id="A0A327WQE7"/>
<dbReference type="GO" id="GO:0008300">
    <property type="term" value="P:isoprenoid catabolic process"/>
    <property type="evidence" value="ECO:0007669"/>
    <property type="project" value="TreeGrafter"/>
</dbReference>
<dbReference type="InterPro" id="IPR014748">
    <property type="entry name" value="Enoyl-CoA_hydra_C"/>
</dbReference>
<dbReference type="CDD" id="cd06558">
    <property type="entry name" value="crotonase-like"/>
    <property type="match status" value="1"/>
</dbReference>
<sequence length="264" mass="28361">MQASNKPVEFHIDSRQVAWLTLNKPDKHNAFDDAMIAQLLEHLASVRSNSAVRALVLRSHGKNFSAGADLNWMRSMAAKNRSENVEDAGELGQLMAQLDRLPVPTIALVQGAAFGGAVGLAACCDMVLANPNTSFCLSEVKIGLIPAVISPYVLRNMGSRAARRYVLTGERFFAAEALQHGLVSEVTEQPLDQAVKPLLDALLANGPAAVGAAKALLHDIAQRPIDDALVAHTVERIADIRVSAEGQEGLQAFLSKRSPAWQRS</sequence>
<organism evidence="2 4">
    <name type="scientific">Aliidiomarina maris</name>
    <dbReference type="NCBI Taxonomy" id="531312"/>
    <lineage>
        <taxon>Bacteria</taxon>
        <taxon>Pseudomonadati</taxon>
        <taxon>Pseudomonadota</taxon>
        <taxon>Gammaproteobacteria</taxon>
        <taxon>Alteromonadales</taxon>
        <taxon>Idiomarinaceae</taxon>
        <taxon>Aliidiomarina</taxon>
    </lineage>
</organism>
<dbReference type="Proteomes" id="UP000249203">
    <property type="component" value="Unassembled WGS sequence"/>
</dbReference>
<dbReference type="Gene3D" id="1.10.12.10">
    <property type="entry name" value="Lyase 2-enoyl-coa Hydratase, Chain A, domain 2"/>
    <property type="match status" value="1"/>
</dbReference>
<dbReference type="PANTHER" id="PTHR42964">
    <property type="entry name" value="ENOYL-COA HYDRATASE"/>
    <property type="match status" value="1"/>
</dbReference>
<evidence type="ECO:0000313" key="2">
    <source>
        <dbReference type="EMBL" id="RAJ93648.1"/>
    </source>
</evidence>
<dbReference type="InterPro" id="IPR051683">
    <property type="entry name" value="Enoyl-CoA_Hydratase/Isomerase"/>
</dbReference>
<evidence type="ECO:0000313" key="3">
    <source>
        <dbReference type="EMBL" id="RUO19369.1"/>
    </source>
</evidence>
<dbReference type="EMBL" id="PIPK01000016">
    <property type="protein sequence ID" value="RUO19369.1"/>
    <property type="molecule type" value="Genomic_DNA"/>
</dbReference>
<dbReference type="GO" id="GO:0003824">
    <property type="term" value="F:catalytic activity"/>
    <property type="evidence" value="ECO:0007669"/>
    <property type="project" value="UniProtKB-ARBA"/>
</dbReference>
<protein>
    <submittedName>
        <fullName evidence="3">Gamma-carboxygeranoyl-CoA hydratase</fullName>
    </submittedName>
    <submittedName>
        <fullName evidence="2">Methylglutaconyl-CoA hydratase</fullName>
    </submittedName>
</protein>
<dbReference type="InterPro" id="IPR001753">
    <property type="entry name" value="Enoyl-CoA_hydra/iso"/>
</dbReference>
<accession>A0A327WQE7</accession>
<proteinExistence type="inferred from homology"/>
<dbReference type="PANTHER" id="PTHR42964:SF1">
    <property type="entry name" value="POLYKETIDE BIOSYNTHESIS ENOYL-COA HYDRATASE PKSH-RELATED"/>
    <property type="match status" value="1"/>
</dbReference>
<keyword evidence="5" id="KW-1185">Reference proteome</keyword>
<evidence type="ECO:0000313" key="5">
    <source>
        <dbReference type="Proteomes" id="UP000287865"/>
    </source>
</evidence>
<dbReference type="OrthoDB" id="9807606at2"/>
<dbReference type="Pfam" id="PF00378">
    <property type="entry name" value="ECH_1"/>
    <property type="match status" value="1"/>
</dbReference>
<dbReference type="InterPro" id="IPR029045">
    <property type="entry name" value="ClpP/crotonase-like_dom_sf"/>
</dbReference>
<comment type="caution">
    <text evidence="2">The sequence shown here is derived from an EMBL/GenBank/DDBJ whole genome shotgun (WGS) entry which is preliminary data.</text>
</comment>
<evidence type="ECO:0000313" key="4">
    <source>
        <dbReference type="Proteomes" id="UP000249203"/>
    </source>
</evidence>
<gene>
    <name evidence="2" type="ORF">B0I24_1166</name>
    <name evidence="3" type="ORF">CWE07_12855</name>
</gene>
<name>A0A327WQE7_9GAMM</name>
<dbReference type="Proteomes" id="UP000287865">
    <property type="component" value="Unassembled WGS sequence"/>
</dbReference>
<dbReference type="SUPFAM" id="SSF52096">
    <property type="entry name" value="ClpP/crotonase"/>
    <property type="match status" value="1"/>
</dbReference>
<dbReference type="RefSeq" id="WP_111570294.1">
    <property type="nucleotide sequence ID" value="NZ_PIPK01000016.1"/>
</dbReference>
<evidence type="ECO:0000256" key="1">
    <source>
        <dbReference type="ARBA" id="ARBA00005254"/>
    </source>
</evidence>
<dbReference type="Gene3D" id="3.90.226.10">
    <property type="entry name" value="2-enoyl-CoA Hydratase, Chain A, domain 1"/>
    <property type="match status" value="1"/>
</dbReference>
<reference evidence="2 4" key="2">
    <citation type="submission" date="2018-06" db="EMBL/GenBank/DDBJ databases">
        <title>Genomic Encyclopedia of Type Strains, Phase III (KMG-III): the genomes of soil and plant-associated and newly described type strains.</title>
        <authorList>
            <person name="Whitman W."/>
        </authorList>
    </citation>
    <scope>NUCLEOTIDE SEQUENCE [LARGE SCALE GENOMIC DNA]</scope>
    <source>
        <strain evidence="2 4">CGMCC 1.15366</strain>
    </source>
</reference>
<reference evidence="3 5" key="1">
    <citation type="journal article" date="2018" name="Front. Microbiol.">
        <title>Genome-Based Analysis Reveals the Taxonomy and Diversity of the Family Idiomarinaceae.</title>
        <authorList>
            <person name="Liu Y."/>
            <person name="Lai Q."/>
            <person name="Shao Z."/>
        </authorList>
    </citation>
    <scope>NUCLEOTIDE SEQUENCE [LARGE SCALE GENOMIC DNA]</scope>
    <source>
        <strain evidence="3 5">CF12-14</strain>
    </source>
</reference>
<dbReference type="EMBL" id="QLMD01000016">
    <property type="protein sequence ID" value="RAJ93648.1"/>
    <property type="molecule type" value="Genomic_DNA"/>
</dbReference>